<dbReference type="EMBL" id="AGYT01000008">
    <property type="protein sequence ID" value="ENZ01599.1"/>
    <property type="molecule type" value="Genomic_DNA"/>
</dbReference>
<sequence>MLKKDKEDIMNTETNFNSYGHGAKVPVDLDKDIKKLEKYLGVDTKASRIPTYFAFGGLGLIFFGMLFQIFIVIGIILELIGLFFAIRKEYSIAYKWNRSIVMYLKNGFKESNDYLERLPNEEKEKESYKKMKKLLLEKEDLM</sequence>
<dbReference type="AlphaFoldDB" id="N9Y0D4"/>
<accession>N9Y0D4</accession>
<dbReference type="Proteomes" id="UP000013097">
    <property type="component" value="Unassembled WGS sequence"/>
</dbReference>
<keyword evidence="1" id="KW-0472">Membrane</keyword>
<keyword evidence="1" id="KW-0812">Transmembrane</keyword>
<keyword evidence="3" id="KW-1185">Reference proteome</keyword>
<keyword evidence="1" id="KW-1133">Transmembrane helix</keyword>
<dbReference type="PATRIC" id="fig|999411.4.peg.809"/>
<evidence type="ECO:0000256" key="1">
    <source>
        <dbReference type="SAM" id="Phobius"/>
    </source>
</evidence>
<protein>
    <submittedName>
        <fullName evidence="2">Uncharacterized protein</fullName>
    </submittedName>
</protein>
<name>N9Y0D4_9CLOT</name>
<feature type="transmembrane region" description="Helical" evidence="1">
    <location>
        <begin position="52"/>
        <end position="85"/>
    </location>
</feature>
<organism evidence="2 3">
    <name type="scientific">Clostridium thermobutyricum</name>
    <dbReference type="NCBI Taxonomy" id="29372"/>
    <lineage>
        <taxon>Bacteria</taxon>
        <taxon>Bacillati</taxon>
        <taxon>Bacillota</taxon>
        <taxon>Clostridia</taxon>
        <taxon>Eubacteriales</taxon>
        <taxon>Clostridiaceae</taxon>
        <taxon>Clostridium</taxon>
    </lineage>
</organism>
<dbReference type="HOGENOM" id="CLU_1812410_0_0_9"/>
<proteinExistence type="predicted"/>
<gene>
    <name evidence="2" type="ORF">HMPREF1092_00833</name>
</gene>
<evidence type="ECO:0000313" key="2">
    <source>
        <dbReference type="EMBL" id="ENZ01599.1"/>
    </source>
</evidence>
<reference evidence="2 3" key="1">
    <citation type="submission" date="2013-01" db="EMBL/GenBank/DDBJ databases">
        <title>The Genome Sequence of Clostridium colicanis 209318.</title>
        <authorList>
            <consortium name="The Broad Institute Genome Sequencing Platform"/>
            <person name="Earl A."/>
            <person name="Ward D."/>
            <person name="Feldgarden M."/>
            <person name="Gevers D."/>
            <person name="Courvalin P."/>
            <person name="Lambert T."/>
            <person name="Walker B."/>
            <person name="Young S.K."/>
            <person name="Zeng Q."/>
            <person name="Gargeya S."/>
            <person name="Fitzgerald M."/>
            <person name="Haas B."/>
            <person name="Abouelleil A."/>
            <person name="Alvarado L."/>
            <person name="Arachchi H.M."/>
            <person name="Berlin A.M."/>
            <person name="Chapman S.B."/>
            <person name="Dewar J."/>
            <person name="Goldberg J."/>
            <person name="Griggs A."/>
            <person name="Gujja S."/>
            <person name="Hansen M."/>
            <person name="Howarth C."/>
            <person name="Imamovic A."/>
            <person name="Larimer J."/>
            <person name="McCowan C."/>
            <person name="Murphy C."/>
            <person name="Neiman D."/>
            <person name="Pearson M."/>
            <person name="Priest M."/>
            <person name="Roberts A."/>
            <person name="Saif S."/>
            <person name="Shea T."/>
            <person name="Sisk P."/>
            <person name="Sykes S."/>
            <person name="Wortman J."/>
            <person name="Nusbaum C."/>
            <person name="Birren B."/>
        </authorList>
    </citation>
    <scope>NUCLEOTIDE SEQUENCE [LARGE SCALE GENOMIC DNA]</scope>
    <source>
        <strain evidence="2 3">209318</strain>
    </source>
</reference>
<evidence type="ECO:0000313" key="3">
    <source>
        <dbReference type="Proteomes" id="UP000013097"/>
    </source>
</evidence>
<comment type="caution">
    <text evidence="2">The sequence shown here is derived from an EMBL/GenBank/DDBJ whole genome shotgun (WGS) entry which is preliminary data.</text>
</comment>